<keyword evidence="1" id="KW-0472">Membrane</keyword>
<keyword evidence="1" id="KW-1133">Transmembrane helix</keyword>
<name>A0A3S5EM89_9ACTO</name>
<dbReference type="AlphaFoldDB" id="A0A3S5EM89"/>
<keyword evidence="1" id="KW-0812">Transmembrane</keyword>
<dbReference type="RefSeq" id="WP_232012154.1">
    <property type="nucleotide sequence ID" value="NZ_CBCRWE010000018.1"/>
</dbReference>
<dbReference type="STRING" id="1278298.GCA_000428685_00650"/>
<keyword evidence="3" id="KW-1185">Reference proteome</keyword>
<evidence type="ECO:0000256" key="1">
    <source>
        <dbReference type="SAM" id="Phobius"/>
    </source>
</evidence>
<dbReference type="Proteomes" id="UP000276899">
    <property type="component" value="Chromosome"/>
</dbReference>
<feature type="transmembrane region" description="Helical" evidence="1">
    <location>
        <begin position="97"/>
        <end position="119"/>
    </location>
</feature>
<reference evidence="2 3" key="1">
    <citation type="submission" date="2018-12" db="EMBL/GenBank/DDBJ databases">
        <authorList>
            <consortium name="Pathogen Informatics"/>
        </authorList>
    </citation>
    <scope>NUCLEOTIDE SEQUENCE [LARGE SCALE GENOMIC DNA]</scope>
    <source>
        <strain evidence="2 3">NCTC11923</strain>
    </source>
</reference>
<feature type="transmembrane region" description="Helical" evidence="1">
    <location>
        <begin position="51"/>
        <end position="76"/>
    </location>
</feature>
<protein>
    <recommendedName>
        <fullName evidence="4">SNARE associated Golgi protein</fullName>
    </recommendedName>
</protein>
<feature type="transmembrane region" description="Helical" evidence="1">
    <location>
        <begin position="12"/>
        <end position="31"/>
    </location>
</feature>
<proteinExistence type="predicted"/>
<organism evidence="2 3">
    <name type="scientific">Actinomyces slackii</name>
    <dbReference type="NCBI Taxonomy" id="52774"/>
    <lineage>
        <taxon>Bacteria</taxon>
        <taxon>Bacillati</taxon>
        <taxon>Actinomycetota</taxon>
        <taxon>Actinomycetes</taxon>
        <taxon>Actinomycetales</taxon>
        <taxon>Actinomycetaceae</taxon>
        <taxon>Actinomyces</taxon>
    </lineage>
</organism>
<dbReference type="KEGG" id="asla:NCTC11923_01640"/>
<evidence type="ECO:0008006" key="4">
    <source>
        <dbReference type="Google" id="ProtNLM"/>
    </source>
</evidence>
<evidence type="ECO:0000313" key="3">
    <source>
        <dbReference type="Proteomes" id="UP000276899"/>
    </source>
</evidence>
<evidence type="ECO:0000313" key="2">
    <source>
        <dbReference type="EMBL" id="VEG74988.1"/>
    </source>
</evidence>
<gene>
    <name evidence="2" type="ORF">NCTC11923_01640</name>
</gene>
<feature type="transmembrane region" description="Helical" evidence="1">
    <location>
        <begin position="125"/>
        <end position="143"/>
    </location>
</feature>
<dbReference type="EMBL" id="LR134363">
    <property type="protein sequence ID" value="VEG74988.1"/>
    <property type="molecule type" value="Genomic_DNA"/>
</dbReference>
<sequence>MDRINDLPYGWLFAFFWCLGMMRSHTMYWIGRGITAGTAHSRWAGVLETPLYATAQAWAARWGVLAIPMSFLTVGLQSCIQISAGVTRMRLGLYSPAAAAGSVVWAAVYTTVGMAVIAAWLSSPAGRVVSVLIAAAVIGSIIAQHRHAGSRMRPSSIRDPQVHG</sequence>
<accession>A0A3S5EM89</accession>